<dbReference type="PANTHER" id="PTHR42885">
    <property type="entry name" value="HISTIDINOL-PHOSPHATE AMINOTRANSFERASE-RELATED"/>
    <property type="match status" value="1"/>
</dbReference>
<dbReference type="PANTHER" id="PTHR42885:SF2">
    <property type="entry name" value="HISTIDINOL-PHOSPHATE AMINOTRANSFERASE"/>
    <property type="match status" value="1"/>
</dbReference>
<keyword evidence="8 9" id="KW-0368">Histidine biosynthesis</keyword>
<dbReference type="Gene3D" id="3.40.640.10">
    <property type="entry name" value="Type I PLP-dependent aspartate aminotransferase-like (Major domain)"/>
    <property type="match status" value="1"/>
</dbReference>
<dbReference type="InterPro" id="IPR015424">
    <property type="entry name" value="PyrdxlP-dep_Trfase"/>
</dbReference>
<dbReference type="HAMAP" id="MF_01023">
    <property type="entry name" value="HisC_aminotrans_2"/>
    <property type="match status" value="1"/>
</dbReference>
<dbReference type="Pfam" id="PF00155">
    <property type="entry name" value="Aminotran_1_2"/>
    <property type="match status" value="1"/>
</dbReference>
<evidence type="ECO:0000256" key="3">
    <source>
        <dbReference type="ARBA" id="ARBA00011738"/>
    </source>
</evidence>
<name>A0A1M6X6I8_SELRU</name>
<dbReference type="GO" id="GO:0000105">
    <property type="term" value="P:L-histidine biosynthetic process"/>
    <property type="evidence" value="ECO:0007669"/>
    <property type="project" value="UniProtKB-UniRule"/>
</dbReference>
<evidence type="ECO:0000256" key="9">
    <source>
        <dbReference type="HAMAP-Rule" id="MF_01023"/>
    </source>
</evidence>
<dbReference type="Gene3D" id="3.90.1150.10">
    <property type="entry name" value="Aspartate Aminotransferase, domain 1"/>
    <property type="match status" value="1"/>
</dbReference>
<dbReference type="InterPro" id="IPR001917">
    <property type="entry name" value="Aminotrans_II_pyridoxalP_BS"/>
</dbReference>
<feature type="modified residue" description="N6-(pyridoxal phosphate)lysine" evidence="9">
    <location>
        <position position="215"/>
    </location>
</feature>
<proteinExistence type="inferred from homology"/>
<keyword evidence="5 9" id="KW-0028">Amino-acid biosynthesis</keyword>
<dbReference type="EMBL" id="FRBC01000032">
    <property type="protein sequence ID" value="SHL01469.1"/>
    <property type="molecule type" value="Genomic_DNA"/>
</dbReference>
<evidence type="ECO:0000259" key="10">
    <source>
        <dbReference type="Pfam" id="PF00155"/>
    </source>
</evidence>
<organism evidence="11 12">
    <name type="scientific">Selenomonas ruminantium</name>
    <dbReference type="NCBI Taxonomy" id="971"/>
    <lineage>
        <taxon>Bacteria</taxon>
        <taxon>Bacillati</taxon>
        <taxon>Bacillota</taxon>
        <taxon>Negativicutes</taxon>
        <taxon>Selenomonadales</taxon>
        <taxon>Selenomonadaceae</taxon>
        <taxon>Selenomonas</taxon>
    </lineage>
</organism>
<feature type="domain" description="Aminotransferase class I/classII large" evidence="10">
    <location>
        <begin position="24"/>
        <end position="342"/>
    </location>
</feature>
<evidence type="ECO:0000256" key="7">
    <source>
        <dbReference type="ARBA" id="ARBA00022898"/>
    </source>
</evidence>
<evidence type="ECO:0000313" key="12">
    <source>
        <dbReference type="Proteomes" id="UP000184263"/>
    </source>
</evidence>
<protein>
    <recommendedName>
        <fullName evidence="9">Histidinol-phosphate aminotransferase</fullName>
        <ecNumber evidence="9">2.6.1.9</ecNumber>
    </recommendedName>
    <alternativeName>
        <fullName evidence="9">Imidazole acetol-phosphate transaminase</fullName>
    </alternativeName>
</protein>
<comment type="catalytic activity">
    <reaction evidence="9">
        <text>L-histidinol phosphate + 2-oxoglutarate = 3-(imidazol-4-yl)-2-oxopropyl phosphate + L-glutamate</text>
        <dbReference type="Rhea" id="RHEA:23744"/>
        <dbReference type="ChEBI" id="CHEBI:16810"/>
        <dbReference type="ChEBI" id="CHEBI:29985"/>
        <dbReference type="ChEBI" id="CHEBI:57766"/>
        <dbReference type="ChEBI" id="CHEBI:57980"/>
        <dbReference type="EC" id="2.6.1.9"/>
    </reaction>
</comment>
<reference evidence="11 12" key="1">
    <citation type="submission" date="2016-11" db="EMBL/GenBank/DDBJ databases">
        <authorList>
            <person name="Jaros S."/>
            <person name="Januszkiewicz K."/>
            <person name="Wedrychowicz H."/>
        </authorList>
    </citation>
    <scope>NUCLEOTIDE SEQUENCE [LARGE SCALE GENOMIC DNA]</scope>
    <source>
        <strain evidence="11 12">HD4</strain>
    </source>
</reference>
<dbReference type="CDD" id="cd00609">
    <property type="entry name" value="AAT_like"/>
    <property type="match status" value="1"/>
</dbReference>
<dbReference type="NCBIfam" id="TIGR01141">
    <property type="entry name" value="hisC"/>
    <property type="match status" value="1"/>
</dbReference>
<comment type="cofactor">
    <cofactor evidence="1 9">
        <name>pyridoxal 5'-phosphate</name>
        <dbReference type="ChEBI" id="CHEBI:597326"/>
    </cofactor>
</comment>
<evidence type="ECO:0000313" key="11">
    <source>
        <dbReference type="EMBL" id="SHL01469.1"/>
    </source>
</evidence>
<dbReference type="SUPFAM" id="SSF53383">
    <property type="entry name" value="PLP-dependent transferases"/>
    <property type="match status" value="1"/>
</dbReference>
<dbReference type="GO" id="GO:0004400">
    <property type="term" value="F:histidinol-phosphate transaminase activity"/>
    <property type="evidence" value="ECO:0007669"/>
    <property type="project" value="UniProtKB-UniRule"/>
</dbReference>
<dbReference type="InterPro" id="IPR004839">
    <property type="entry name" value="Aminotransferase_I/II_large"/>
</dbReference>
<keyword evidence="7 9" id="KW-0663">Pyridoxal phosphate</keyword>
<evidence type="ECO:0000256" key="2">
    <source>
        <dbReference type="ARBA" id="ARBA00007970"/>
    </source>
</evidence>
<evidence type="ECO:0000256" key="4">
    <source>
        <dbReference type="ARBA" id="ARBA00022576"/>
    </source>
</evidence>
<dbReference type="UniPathway" id="UPA00031">
    <property type="reaction ID" value="UER00012"/>
</dbReference>
<evidence type="ECO:0000256" key="5">
    <source>
        <dbReference type="ARBA" id="ARBA00022605"/>
    </source>
</evidence>
<gene>
    <name evidence="9" type="primary">hisC</name>
    <name evidence="11" type="ORF">SAMN05216582_13216</name>
</gene>
<dbReference type="InterPro" id="IPR005861">
    <property type="entry name" value="HisP_aminotrans"/>
</dbReference>
<comment type="pathway">
    <text evidence="9">Amino-acid biosynthesis; L-histidine biosynthesis; L-histidine from 5-phospho-alpha-D-ribose 1-diphosphate: step 7/9.</text>
</comment>
<comment type="subunit">
    <text evidence="3 9">Homodimer.</text>
</comment>
<dbReference type="AlphaFoldDB" id="A0A1M6X6I8"/>
<evidence type="ECO:0000256" key="6">
    <source>
        <dbReference type="ARBA" id="ARBA00022679"/>
    </source>
</evidence>
<dbReference type="Proteomes" id="UP000184263">
    <property type="component" value="Unassembled WGS sequence"/>
</dbReference>
<keyword evidence="6 9" id="KW-0808">Transferase</keyword>
<dbReference type="InterPro" id="IPR015422">
    <property type="entry name" value="PyrdxlP-dep_Trfase_small"/>
</dbReference>
<dbReference type="InterPro" id="IPR015421">
    <property type="entry name" value="PyrdxlP-dep_Trfase_major"/>
</dbReference>
<dbReference type="GO" id="GO:0030170">
    <property type="term" value="F:pyridoxal phosphate binding"/>
    <property type="evidence" value="ECO:0007669"/>
    <property type="project" value="InterPro"/>
</dbReference>
<dbReference type="PROSITE" id="PS00599">
    <property type="entry name" value="AA_TRANSFER_CLASS_2"/>
    <property type="match status" value="1"/>
</dbReference>
<comment type="similarity">
    <text evidence="2 9">Belongs to the class-II pyridoxal-phosphate-dependent aminotransferase family. Histidinol-phosphate aminotransferase subfamily.</text>
</comment>
<sequence length="357" mass="40707">MMLKYRTGLKDMPSYDVVERDWKIKVNANECNMNLPPMVEDRVMGRLSRVAFNRYPNEEYDYLCEQIADNHNLQKENVLLGNGSSEIIEKLFYCFGGTKAKKIVYPVPSFSMYGIYAKAAQAQGIAVELNEDYSLDKEKFVQVVNEEKAGLAVICNPNNPTGNGYSLADIEYIAANIHSNCAFLVDEAYMEFYGQTAMGLLAKYPNMIVARTFSKAYGLASARVGYMLAAKEIVEMIGKSYMPYHMNVLSLVTADIVYQMRHEYVPRIQMMIAERKRMMTLLDKLPGVTVYPSETNFILIKYAKAEELNKYMEEKGIGLRSFGKAPRLENCLRISMGLREENDAWYNEMKAFVEGRA</sequence>
<accession>A0A1M6X6I8</accession>
<evidence type="ECO:0000256" key="8">
    <source>
        <dbReference type="ARBA" id="ARBA00023102"/>
    </source>
</evidence>
<dbReference type="EC" id="2.6.1.9" evidence="9"/>
<keyword evidence="4 9" id="KW-0032">Aminotransferase</keyword>
<evidence type="ECO:0000256" key="1">
    <source>
        <dbReference type="ARBA" id="ARBA00001933"/>
    </source>
</evidence>